<dbReference type="PANTHER" id="PTHR46795:SF3">
    <property type="entry name" value="ABC TRANSPORTER PERMEASE"/>
    <property type="match status" value="1"/>
</dbReference>
<gene>
    <name evidence="8" type="primary">bceB_2</name>
    <name evidence="8" type="ORF">J43TS3_25640</name>
</gene>
<dbReference type="InterPro" id="IPR027022">
    <property type="entry name" value="ABC_permease_BceB-typ"/>
</dbReference>
<feature type="transmembrane region" description="Helical" evidence="6">
    <location>
        <begin position="600"/>
        <end position="631"/>
    </location>
</feature>
<feature type="domain" description="ABC3 transporter permease C-terminal" evidence="7">
    <location>
        <begin position="526"/>
        <end position="633"/>
    </location>
</feature>
<evidence type="ECO:0000313" key="8">
    <source>
        <dbReference type="EMBL" id="GIO27953.1"/>
    </source>
</evidence>
<feature type="transmembrane region" description="Helical" evidence="6">
    <location>
        <begin position="55"/>
        <end position="76"/>
    </location>
</feature>
<organism evidence="8 9">
    <name type="scientific">Ornithinibacillus bavariensis</name>
    <dbReference type="NCBI Taxonomy" id="545502"/>
    <lineage>
        <taxon>Bacteria</taxon>
        <taxon>Bacillati</taxon>
        <taxon>Bacillota</taxon>
        <taxon>Bacilli</taxon>
        <taxon>Bacillales</taxon>
        <taxon>Bacillaceae</taxon>
        <taxon>Ornithinibacillus</taxon>
    </lineage>
</organism>
<feature type="transmembrane region" description="Helical" evidence="6">
    <location>
        <begin position="576"/>
        <end position="594"/>
    </location>
</feature>
<evidence type="ECO:0000256" key="5">
    <source>
        <dbReference type="ARBA" id="ARBA00023136"/>
    </source>
</evidence>
<keyword evidence="3 6" id="KW-0812">Transmembrane</keyword>
<sequence length="640" mass="73090">MTVVDLAFRSMRKNIKHYYLYFFALIFSTSLYYIFSSLQHDHAVQEMASESVDFFTAFQVAGILLIVIVSIFTVYANRIFLKRRSREIGLYQLIGLSKGWVARYLIIENTLLGLGALLIGIVCGALLSRLFLLILMKLLGLEGVLGISINAKAIFMTVLVFLIIIVFTSIQVLLSIYRTTLLDLFQADKQQEHPNKPRPFLATVMALLGISLIGFGYQLSGHMLNDQLFLNMLLVLSTTIAGTYLVFRVTISWGIYWFRKRKNGLLGLYNSLSLAPLMHRMRSNASSLTLITVLSAMAITLVSIAYSLYYTVEQDTRLQMPYDFLIENREQEAEAFRLELEQEGIDFQHGQVEALRIKGSIHGSQTENDGVTRDLLWLPAEQLIQTGKVLKVPSNGEVIFYNARANIEAFMDVNTESSNQDMWLELQGKPDIYPISSMILENIINYNVYGLQLLASETTIDEIREQTEYFEEIRFDTFLIPNKQEREQASSIYEKYVPKDSFMPDFYSEYQNSLQKFGLLIFISAFLGLAFLIATGSILYFKQMTEAEQEKQSFKTLRQLGFDVNMIMKGIARKQAFVFFIPLLIGLLHSWFAVKAASILVISSITVPTITAMGMYALIYFIFAVLTLRYYRKIVKSQML</sequence>
<feature type="transmembrane region" description="Helical" evidence="6">
    <location>
        <begin position="198"/>
        <end position="217"/>
    </location>
</feature>
<evidence type="ECO:0000256" key="1">
    <source>
        <dbReference type="ARBA" id="ARBA00004651"/>
    </source>
</evidence>
<evidence type="ECO:0000313" key="9">
    <source>
        <dbReference type="Proteomes" id="UP000676917"/>
    </source>
</evidence>
<dbReference type="GO" id="GO:0005886">
    <property type="term" value="C:plasma membrane"/>
    <property type="evidence" value="ECO:0007669"/>
    <property type="project" value="UniProtKB-SubCell"/>
</dbReference>
<keyword evidence="5 6" id="KW-0472">Membrane</keyword>
<feature type="domain" description="ABC3 transporter permease C-terminal" evidence="7">
    <location>
        <begin position="61"/>
        <end position="179"/>
    </location>
</feature>
<feature type="transmembrane region" description="Helical" evidence="6">
    <location>
        <begin position="18"/>
        <end position="35"/>
    </location>
</feature>
<dbReference type="EMBL" id="BORP01000005">
    <property type="protein sequence ID" value="GIO27953.1"/>
    <property type="molecule type" value="Genomic_DNA"/>
</dbReference>
<dbReference type="Pfam" id="PF02687">
    <property type="entry name" value="FtsX"/>
    <property type="match status" value="2"/>
</dbReference>
<dbReference type="Proteomes" id="UP000676917">
    <property type="component" value="Unassembled WGS sequence"/>
</dbReference>
<reference evidence="8" key="1">
    <citation type="submission" date="2021-03" db="EMBL/GenBank/DDBJ databases">
        <title>Antimicrobial resistance genes in bacteria isolated from Japanese honey, and their potential for conferring macrolide and lincosamide resistance in the American foulbrood pathogen Paenibacillus larvae.</title>
        <authorList>
            <person name="Okamoto M."/>
            <person name="Kumagai M."/>
            <person name="Kanamori H."/>
            <person name="Takamatsu D."/>
        </authorList>
    </citation>
    <scope>NUCLEOTIDE SEQUENCE</scope>
    <source>
        <strain evidence="8">J43TS3</strain>
    </source>
</reference>
<accession>A0A919XAP7</accession>
<feature type="transmembrane region" description="Helical" evidence="6">
    <location>
        <begin position="154"/>
        <end position="177"/>
    </location>
</feature>
<proteinExistence type="inferred from homology"/>
<feature type="transmembrane region" description="Helical" evidence="6">
    <location>
        <begin position="229"/>
        <end position="258"/>
    </location>
</feature>
<protein>
    <submittedName>
        <fullName evidence="8">Bacitracin export permease protein BceB</fullName>
    </submittedName>
</protein>
<comment type="subcellular location">
    <subcellularLocation>
        <location evidence="1 6">Cell membrane</location>
        <topology evidence="1 6">Multi-pass membrane protein</topology>
    </subcellularLocation>
</comment>
<evidence type="ECO:0000259" key="7">
    <source>
        <dbReference type="Pfam" id="PF02687"/>
    </source>
</evidence>
<dbReference type="InterPro" id="IPR052536">
    <property type="entry name" value="ABC-4_Integral_Memb_Prot"/>
</dbReference>
<evidence type="ECO:0000256" key="3">
    <source>
        <dbReference type="ARBA" id="ARBA00022692"/>
    </source>
</evidence>
<feature type="transmembrane region" description="Helical" evidence="6">
    <location>
        <begin position="517"/>
        <end position="541"/>
    </location>
</feature>
<comment type="caution">
    <text evidence="8">The sequence shown here is derived from an EMBL/GenBank/DDBJ whole genome shotgun (WGS) entry which is preliminary data.</text>
</comment>
<keyword evidence="9" id="KW-1185">Reference proteome</keyword>
<dbReference type="PIRSF" id="PIRSF018968">
    <property type="entry name" value="ABC_permease_BceB"/>
    <property type="match status" value="1"/>
</dbReference>
<evidence type="ECO:0000256" key="4">
    <source>
        <dbReference type="ARBA" id="ARBA00022989"/>
    </source>
</evidence>
<keyword evidence="4 6" id="KW-1133">Transmembrane helix</keyword>
<dbReference type="InterPro" id="IPR003838">
    <property type="entry name" value="ABC3_permease_C"/>
</dbReference>
<evidence type="ECO:0000256" key="6">
    <source>
        <dbReference type="PIRNR" id="PIRNR018968"/>
    </source>
</evidence>
<keyword evidence="6" id="KW-0813">Transport</keyword>
<feature type="transmembrane region" description="Helical" evidence="6">
    <location>
        <begin position="111"/>
        <end position="134"/>
    </location>
</feature>
<keyword evidence="2 6" id="KW-1003">Cell membrane</keyword>
<dbReference type="PANTHER" id="PTHR46795">
    <property type="entry name" value="ABC TRANSPORTER PERMEASE-RELATED-RELATED"/>
    <property type="match status" value="1"/>
</dbReference>
<name>A0A919XAP7_9BACI</name>
<feature type="transmembrane region" description="Helical" evidence="6">
    <location>
        <begin position="288"/>
        <end position="309"/>
    </location>
</feature>
<comment type="similarity">
    <text evidence="6">Belongs to the ABC-4 integral membrane protein family.</text>
</comment>
<evidence type="ECO:0000256" key="2">
    <source>
        <dbReference type="ARBA" id="ARBA00022475"/>
    </source>
</evidence>
<dbReference type="GO" id="GO:0055085">
    <property type="term" value="P:transmembrane transport"/>
    <property type="evidence" value="ECO:0007669"/>
    <property type="project" value="UniProtKB-UniRule"/>
</dbReference>
<dbReference type="AlphaFoldDB" id="A0A919XAP7"/>